<dbReference type="KEGG" id="afs:AFR_25020"/>
<feature type="transmembrane region" description="Helical" evidence="1">
    <location>
        <begin position="87"/>
        <end position="104"/>
    </location>
</feature>
<keyword evidence="1" id="KW-1133">Transmembrane helix</keyword>
<dbReference type="HOGENOM" id="CLU_873271_0_0_11"/>
<keyword evidence="1" id="KW-0812">Transmembrane</keyword>
<sequence>MNSLTSRIVAALTVASGAAVLLGPVPVAVTGGLLLAFVLPGLALIGVLFRRRELTTVERSVLTPALSMGVLIVAGLVINLVQVRIDRVSWTVSTVAVTLIALLISRRTTVRPATVPVAKPADDSLDALFAGDDTAGEDNAPRPVGEKQVRIDVGEHTVRLPTRSADAGDTVLMSVAPVAADPQSPAPQQRGRLVKQLLPLVVVALILGGASWISFATSRTTHNTTVTALSAAPSGPVTSGGTRTVQVSASGLIAGDGPYTVRVSGSSGRTALERTVAVTGDGTWTERLTLPGAQRLTVNLYRAGDTTAYRTLFISAVD</sequence>
<dbReference type="Proteomes" id="UP000017746">
    <property type="component" value="Chromosome"/>
</dbReference>
<reference evidence="2 3" key="1">
    <citation type="journal article" date="2014" name="J. Biotechnol.">
        <title>Complete genome sequence of the actinobacterium Actinoplanes friuliensis HAG 010964, producer of the lipopeptide antibiotic friulimycin.</title>
        <authorList>
            <person name="Ruckert C."/>
            <person name="Szczepanowski R."/>
            <person name="Albersmeier A."/>
            <person name="Goesmann A."/>
            <person name="Fischer N."/>
            <person name="Steinkamper A."/>
            <person name="Puhler A."/>
            <person name="Biener R."/>
            <person name="Schwartz D."/>
            <person name="Kalinowski J."/>
        </authorList>
    </citation>
    <scope>NUCLEOTIDE SEQUENCE [LARGE SCALE GENOMIC DNA]</scope>
    <source>
        <strain evidence="2 3">DSM 7358</strain>
    </source>
</reference>
<gene>
    <name evidence="2" type="ORF">AFR_25020</name>
</gene>
<accession>U5W5K7</accession>
<dbReference type="OrthoDB" id="3294431at2"/>
<evidence type="ECO:0000313" key="2">
    <source>
        <dbReference type="EMBL" id="AGZ43270.1"/>
    </source>
</evidence>
<dbReference type="AlphaFoldDB" id="U5W5K7"/>
<feature type="transmembrane region" description="Helical" evidence="1">
    <location>
        <begin position="197"/>
        <end position="215"/>
    </location>
</feature>
<protein>
    <submittedName>
        <fullName evidence="2">Uncharacterized protein</fullName>
    </submittedName>
</protein>
<feature type="transmembrane region" description="Helical" evidence="1">
    <location>
        <begin position="27"/>
        <end position="49"/>
    </location>
</feature>
<evidence type="ECO:0000256" key="1">
    <source>
        <dbReference type="SAM" id="Phobius"/>
    </source>
</evidence>
<keyword evidence="3" id="KW-1185">Reference proteome</keyword>
<dbReference type="PATRIC" id="fig|1246995.3.peg.5069"/>
<dbReference type="eggNOG" id="COG4743">
    <property type="taxonomic scope" value="Bacteria"/>
</dbReference>
<keyword evidence="1" id="KW-0472">Membrane</keyword>
<feature type="transmembrane region" description="Helical" evidence="1">
    <location>
        <begin position="61"/>
        <end position="81"/>
    </location>
</feature>
<evidence type="ECO:0000313" key="3">
    <source>
        <dbReference type="Proteomes" id="UP000017746"/>
    </source>
</evidence>
<dbReference type="EMBL" id="CP006272">
    <property type="protein sequence ID" value="AGZ43270.1"/>
    <property type="molecule type" value="Genomic_DNA"/>
</dbReference>
<dbReference type="STRING" id="1246995.AFR_25020"/>
<dbReference type="RefSeq" id="WP_023363860.1">
    <property type="nucleotide sequence ID" value="NC_022657.1"/>
</dbReference>
<organism evidence="2 3">
    <name type="scientific">Actinoplanes friuliensis DSM 7358</name>
    <dbReference type="NCBI Taxonomy" id="1246995"/>
    <lineage>
        <taxon>Bacteria</taxon>
        <taxon>Bacillati</taxon>
        <taxon>Actinomycetota</taxon>
        <taxon>Actinomycetes</taxon>
        <taxon>Micromonosporales</taxon>
        <taxon>Micromonosporaceae</taxon>
        <taxon>Actinoplanes</taxon>
    </lineage>
</organism>
<name>U5W5K7_9ACTN</name>
<proteinExistence type="predicted"/>